<keyword evidence="1" id="KW-0812">Transmembrane</keyword>
<protein>
    <recommendedName>
        <fullName evidence="4">Integral membrane protein</fullName>
    </recommendedName>
</protein>
<keyword evidence="1" id="KW-1133">Transmembrane helix</keyword>
<feature type="transmembrane region" description="Helical" evidence="1">
    <location>
        <begin position="106"/>
        <end position="124"/>
    </location>
</feature>
<dbReference type="AlphaFoldDB" id="A0A6L9S126"/>
<reference evidence="2 3" key="1">
    <citation type="submission" date="2020-02" db="EMBL/GenBank/DDBJ databases">
        <authorList>
            <person name="Li X.-J."/>
            <person name="Han X.-M."/>
        </authorList>
    </citation>
    <scope>NUCLEOTIDE SEQUENCE [LARGE SCALE GENOMIC DNA]</scope>
    <source>
        <strain evidence="2 3">CCTCC AB 2017055</strain>
    </source>
</reference>
<evidence type="ECO:0008006" key="4">
    <source>
        <dbReference type="Google" id="ProtNLM"/>
    </source>
</evidence>
<gene>
    <name evidence="2" type="ORF">G1H10_01525</name>
</gene>
<evidence type="ECO:0000256" key="1">
    <source>
        <dbReference type="SAM" id="Phobius"/>
    </source>
</evidence>
<name>A0A6L9S126_9ACTN</name>
<dbReference type="RefSeq" id="WP_163732081.1">
    <property type="nucleotide sequence ID" value="NZ_JAAGOA010000001.1"/>
</dbReference>
<feature type="transmembrane region" description="Helical" evidence="1">
    <location>
        <begin position="42"/>
        <end position="61"/>
    </location>
</feature>
<dbReference type="EMBL" id="JAAGOA010000001">
    <property type="protein sequence ID" value="NED98845.1"/>
    <property type="molecule type" value="Genomic_DNA"/>
</dbReference>
<organism evidence="2 3">
    <name type="scientific">Phytoactinopolyspora halotolerans</name>
    <dbReference type="NCBI Taxonomy" id="1981512"/>
    <lineage>
        <taxon>Bacteria</taxon>
        <taxon>Bacillati</taxon>
        <taxon>Actinomycetota</taxon>
        <taxon>Actinomycetes</taxon>
        <taxon>Jiangellales</taxon>
        <taxon>Jiangellaceae</taxon>
        <taxon>Phytoactinopolyspora</taxon>
    </lineage>
</organism>
<evidence type="ECO:0000313" key="3">
    <source>
        <dbReference type="Proteomes" id="UP000475214"/>
    </source>
</evidence>
<feature type="transmembrane region" description="Helical" evidence="1">
    <location>
        <begin position="12"/>
        <end position="30"/>
    </location>
</feature>
<evidence type="ECO:0000313" key="2">
    <source>
        <dbReference type="EMBL" id="NED98845.1"/>
    </source>
</evidence>
<comment type="caution">
    <text evidence="2">The sequence shown here is derived from an EMBL/GenBank/DDBJ whole genome shotgun (WGS) entry which is preliminary data.</text>
</comment>
<keyword evidence="1" id="KW-0472">Membrane</keyword>
<proteinExistence type="predicted"/>
<sequence length="133" mass="14252">MPAVRNKGPGRLLIAVYAVFAVGATSRALYQILTKFDEAPAAYVLSAFAAAVYVVATVALTRHGAASWWIALAAVVVEMTGVLVIGTITVAGVVDFPADTVWSDYGRGYLFIPLVLPVFGLLWLRRTGRVLNR</sequence>
<keyword evidence="3" id="KW-1185">Reference proteome</keyword>
<dbReference type="Proteomes" id="UP000475214">
    <property type="component" value="Unassembled WGS sequence"/>
</dbReference>
<accession>A0A6L9S126</accession>
<feature type="transmembrane region" description="Helical" evidence="1">
    <location>
        <begin position="68"/>
        <end position="94"/>
    </location>
</feature>